<reference evidence="1" key="1">
    <citation type="submission" date="2023-10" db="EMBL/GenBank/DDBJ databases">
        <title>Genome assemblies of two species of porcelain crab, Petrolisthes cinctipes and Petrolisthes manimaculis (Anomura: Porcellanidae).</title>
        <authorList>
            <person name="Angst P."/>
        </authorList>
    </citation>
    <scope>NUCLEOTIDE SEQUENCE</scope>
    <source>
        <strain evidence="1">PB745_01</strain>
        <tissue evidence="1">Gill</tissue>
    </source>
</reference>
<evidence type="ECO:0000313" key="1">
    <source>
        <dbReference type="EMBL" id="KAK3874370.1"/>
    </source>
</evidence>
<gene>
    <name evidence="1" type="ORF">Pcinc_020665</name>
</gene>
<dbReference type="EMBL" id="JAWQEG010002105">
    <property type="protein sequence ID" value="KAK3874370.1"/>
    <property type="molecule type" value="Genomic_DNA"/>
</dbReference>
<keyword evidence="2" id="KW-1185">Reference proteome</keyword>
<sequence length="181" mass="20489">MLVVYAVVDLDCCCHEQPVESDCETPLMYALTCTLEDEIGKIRGYKRTRKVNVVVVGGVDKKDALRVSVILERTLSTLNIMASDNKTYTKYVLMNKNRRGKAIRPKQGQKMATDEPPEDVAGVPVFLTQRPCIASLFKNKHSWWGSTVGLFRRNGGIYYKRRCFLRYVPGDAQAGRGRPRN</sequence>
<proteinExistence type="predicted"/>
<name>A0AAE1FIY9_PETCI</name>
<comment type="caution">
    <text evidence="1">The sequence shown here is derived from an EMBL/GenBank/DDBJ whole genome shotgun (WGS) entry which is preliminary data.</text>
</comment>
<dbReference type="Proteomes" id="UP001286313">
    <property type="component" value="Unassembled WGS sequence"/>
</dbReference>
<dbReference type="AlphaFoldDB" id="A0AAE1FIY9"/>
<accession>A0AAE1FIY9</accession>
<protein>
    <submittedName>
        <fullName evidence="1">Uncharacterized protein</fullName>
    </submittedName>
</protein>
<organism evidence="1 2">
    <name type="scientific">Petrolisthes cinctipes</name>
    <name type="common">Flat porcelain crab</name>
    <dbReference type="NCBI Taxonomy" id="88211"/>
    <lineage>
        <taxon>Eukaryota</taxon>
        <taxon>Metazoa</taxon>
        <taxon>Ecdysozoa</taxon>
        <taxon>Arthropoda</taxon>
        <taxon>Crustacea</taxon>
        <taxon>Multicrustacea</taxon>
        <taxon>Malacostraca</taxon>
        <taxon>Eumalacostraca</taxon>
        <taxon>Eucarida</taxon>
        <taxon>Decapoda</taxon>
        <taxon>Pleocyemata</taxon>
        <taxon>Anomura</taxon>
        <taxon>Galatheoidea</taxon>
        <taxon>Porcellanidae</taxon>
        <taxon>Petrolisthes</taxon>
    </lineage>
</organism>
<evidence type="ECO:0000313" key="2">
    <source>
        <dbReference type="Proteomes" id="UP001286313"/>
    </source>
</evidence>